<accession>A0A7D9LC34</accession>
<dbReference type="EMBL" id="CACRXK020016375">
    <property type="protein sequence ID" value="CAB4029745.1"/>
    <property type="molecule type" value="Genomic_DNA"/>
</dbReference>
<protein>
    <submittedName>
        <fullName evidence="2">Uncharacterized protein</fullName>
    </submittedName>
</protein>
<comment type="caution">
    <text evidence="2">The sequence shown here is derived from an EMBL/GenBank/DDBJ whole genome shotgun (WGS) entry which is preliminary data.</text>
</comment>
<dbReference type="AlphaFoldDB" id="A0A7D9LC34"/>
<organism evidence="2 3">
    <name type="scientific">Paramuricea clavata</name>
    <name type="common">Red gorgonian</name>
    <name type="synonym">Violescent sea-whip</name>
    <dbReference type="NCBI Taxonomy" id="317549"/>
    <lineage>
        <taxon>Eukaryota</taxon>
        <taxon>Metazoa</taxon>
        <taxon>Cnidaria</taxon>
        <taxon>Anthozoa</taxon>
        <taxon>Octocorallia</taxon>
        <taxon>Malacalcyonacea</taxon>
        <taxon>Plexauridae</taxon>
        <taxon>Paramuricea</taxon>
    </lineage>
</organism>
<evidence type="ECO:0000313" key="2">
    <source>
        <dbReference type="EMBL" id="CAB4029745.1"/>
    </source>
</evidence>
<evidence type="ECO:0000313" key="3">
    <source>
        <dbReference type="Proteomes" id="UP001152795"/>
    </source>
</evidence>
<keyword evidence="3" id="KW-1185">Reference proteome</keyword>
<feature type="region of interest" description="Disordered" evidence="1">
    <location>
        <begin position="65"/>
        <end position="85"/>
    </location>
</feature>
<dbReference type="Proteomes" id="UP001152795">
    <property type="component" value="Unassembled WGS sequence"/>
</dbReference>
<evidence type="ECO:0000256" key="1">
    <source>
        <dbReference type="SAM" id="MobiDB-lite"/>
    </source>
</evidence>
<proteinExistence type="predicted"/>
<name>A0A7D9LC34_PARCT</name>
<feature type="compositionally biased region" description="Basic and acidic residues" evidence="1">
    <location>
        <begin position="73"/>
        <end position="84"/>
    </location>
</feature>
<gene>
    <name evidence="2" type="ORF">PACLA_8A005270</name>
</gene>
<feature type="compositionally biased region" description="Polar residues" evidence="1">
    <location>
        <begin position="210"/>
        <end position="228"/>
    </location>
</feature>
<reference evidence="2" key="1">
    <citation type="submission" date="2020-04" db="EMBL/GenBank/DDBJ databases">
        <authorList>
            <person name="Alioto T."/>
            <person name="Alioto T."/>
            <person name="Gomez Garrido J."/>
        </authorList>
    </citation>
    <scope>NUCLEOTIDE SEQUENCE</scope>
    <source>
        <strain evidence="2">A484AB</strain>
    </source>
</reference>
<feature type="region of interest" description="Disordered" evidence="1">
    <location>
        <begin position="254"/>
        <end position="275"/>
    </location>
</feature>
<feature type="compositionally biased region" description="Basic and acidic residues" evidence="1">
    <location>
        <begin position="229"/>
        <end position="242"/>
    </location>
</feature>
<sequence length="275" mass="31298">MGFKEIMIASETQLKEELGIKELGIRLSLKEYCSSQNKSTTDVHDERELKKQKLISELMESRRNIGNSSSKVKKAESKKTEKKAATHNVQMGWIHNDVRVGLEKGGGTREMKASVDCSYHELIDAGRKWFFPDGRSSFGTADNMKFGLADFKRQPLTKRDGDAEITLGAYAQKNGFKSRVRLYMTSDSRVEEVATSSSDEDPVSWEDPHTSTPLVTSNSVTDSSLKGTSQERLRLKDEQDKTYRESLAMDIKKRDDRVREQLLETDEMEKITRQE</sequence>
<dbReference type="OrthoDB" id="10038899at2759"/>
<feature type="region of interest" description="Disordered" evidence="1">
    <location>
        <begin position="192"/>
        <end position="242"/>
    </location>
</feature>